<keyword evidence="4" id="KW-1185">Reference proteome</keyword>
<evidence type="ECO:0008006" key="5">
    <source>
        <dbReference type="Google" id="ProtNLM"/>
    </source>
</evidence>
<reference evidence="3 4" key="2">
    <citation type="submission" date="2018-09" db="EMBL/GenBank/DDBJ databases">
        <title>Genome of Sphaerochaeta halotolerans strain 4-11.</title>
        <authorList>
            <person name="Nazina T.N."/>
            <person name="Sokolova D.S."/>
        </authorList>
    </citation>
    <scope>NUCLEOTIDE SEQUENCE [LARGE SCALE GENOMIC DNA]</scope>
    <source>
        <strain evidence="3 4">4-11</strain>
    </source>
</reference>
<evidence type="ECO:0000313" key="4">
    <source>
        <dbReference type="Proteomes" id="UP000264002"/>
    </source>
</evidence>
<evidence type="ECO:0000313" key="3">
    <source>
        <dbReference type="EMBL" id="RFU95403.1"/>
    </source>
</evidence>
<feature type="transmembrane region" description="Helical" evidence="2">
    <location>
        <begin position="6"/>
        <end position="24"/>
    </location>
</feature>
<sequence length="157" mass="17984">MQNFLIGLGIGVVLAIVLLVSMSVKRHKEILETNKETERLKRMLTDRMDLESEGLSKLKEQNEELKKQNENLRITLNTYSQKPGRKELARLQVYQLAVDRLTINSPGFGAAWQAALKESENEFQKTYVGVQPFIKRLIPTKTEANVLPRTIDTEDDK</sequence>
<gene>
    <name evidence="3" type="ORF">DYP60_05150</name>
</gene>
<keyword evidence="1" id="KW-0175">Coiled coil</keyword>
<comment type="caution">
    <text evidence="3">The sequence shown here is derived from an EMBL/GenBank/DDBJ whole genome shotgun (WGS) entry which is preliminary data.</text>
</comment>
<proteinExistence type="predicted"/>
<reference evidence="4" key="1">
    <citation type="submission" date="2018-08" db="EMBL/GenBank/DDBJ databases">
        <authorList>
            <person name="Grouzdev D.S."/>
            <person name="Krutkina M.S."/>
        </authorList>
    </citation>
    <scope>NUCLEOTIDE SEQUENCE [LARGE SCALE GENOMIC DNA]</scope>
    <source>
        <strain evidence="4">4-11</strain>
    </source>
</reference>
<dbReference type="AlphaFoldDB" id="A0A372MIX8"/>
<feature type="coiled-coil region" evidence="1">
    <location>
        <begin position="48"/>
        <end position="82"/>
    </location>
</feature>
<name>A0A372MIX8_9SPIR</name>
<dbReference type="EMBL" id="QUWK01000004">
    <property type="protein sequence ID" value="RFU95403.1"/>
    <property type="molecule type" value="Genomic_DNA"/>
</dbReference>
<dbReference type="Proteomes" id="UP000264002">
    <property type="component" value="Unassembled WGS sequence"/>
</dbReference>
<keyword evidence="2" id="KW-0472">Membrane</keyword>
<keyword evidence="2" id="KW-0812">Transmembrane</keyword>
<protein>
    <recommendedName>
        <fullName evidence="5">DNA recombination protein RmuC</fullName>
    </recommendedName>
</protein>
<keyword evidence="2" id="KW-1133">Transmembrane helix</keyword>
<evidence type="ECO:0000256" key="1">
    <source>
        <dbReference type="SAM" id="Coils"/>
    </source>
</evidence>
<organism evidence="3 4">
    <name type="scientific">Sphaerochaeta halotolerans</name>
    <dbReference type="NCBI Taxonomy" id="2293840"/>
    <lineage>
        <taxon>Bacteria</taxon>
        <taxon>Pseudomonadati</taxon>
        <taxon>Spirochaetota</taxon>
        <taxon>Spirochaetia</taxon>
        <taxon>Spirochaetales</taxon>
        <taxon>Sphaerochaetaceae</taxon>
        <taxon>Sphaerochaeta</taxon>
    </lineage>
</organism>
<accession>A0A372MIX8</accession>
<evidence type="ECO:0000256" key="2">
    <source>
        <dbReference type="SAM" id="Phobius"/>
    </source>
</evidence>
<dbReference type="RefSeq" id="WP_117329814.1">
    <property type="nucleotide sequence ID" value="NZ_QUWK01000004.1"/>
</dbReference>